<evidence type="ECO:0000313" key="2">
    <source>
        <dbReference type="EMBL" id="TWJ08900.1"/>
    </source>
</evidence>
<keyword evidence="3" id="KW-1185">Reference proteome</keyword>
<dbReference type="EMBL" id="VLLK01000001">
    <property type="protein sequence ID" value="TWJ08900.1"/>
    <property type="molecule type" value="Genomic_DNA"/>
</dbReference>
<dbReference type="SUPFAM" id="SSF46689">
    <property type="entry name" value="Homeodomain-like"/>
    <property type="match status" value="1"/>
</dbReference>
<protein>
    <submittedName>
        <fullName evidence="2">AcrR family transcriptional regulator</fullName>
    </submittedName>
</protein>
<sequence length="210" mass="23855">MMAAETRQIERRRAAMHVQDLFEESGEEVGLAELAASGRVSRRKLQELFEDDDDLFEAMAELWFEPHVAIMEEVVAIDLPPNRKMYEFFVRRFRVNRERFRADPKAFALICEAGAARFERVRGFVDLADHYLSELIAQAQAEGYFPGFEIDQALSLINQMVNNYTFPDVLIHIDEKLSEEKLAHIIDAIFAGLSAENGGASGVNTIRIAT</sequence>
<dbReference type="Gene3D" id="1.10.357.10">
    <property type="entry name" value="Tetracycline Repressor, domain 2"/>
    <property type="match status" value="1"/>
</dbReference>
<dbReference type="RefSeq" id="WP_067596565.1">
    <property type="nucleotide sequence ID" value="NZ_CP015963.1"/>
</dbReference>
<accession>A0A562UTF2</accession>
<dbReference type="Pfam" id="PF17935">
    <property type="entry name" value="TetR_C_27"/>
    <property type="match status" value="1"/>
</dbReference>
<name>A0A562UTF2_9SPHN</name>
<evidence type="ECO:0000259" key="1">
    <source>
        <dbReference type="Pfam" id="PF17935"/>
    </source>
</evidence>
<dbReference type="Proteomes" id="UP000320547">
    <property type="component" value="Unassembled WGS sequence"/>
</dbReference>
<dbReference type="InterPro" id="IPR041478">
    <property type="entry name" value="TetR_C_27"/>
</dbReference>
<proteinExistence type="predicted"/>
<dbReference type="AlphaFoldDB" id="A0A562UTF2"/>
<dbReference type="OrthoDB" id="7408114at2"/>
<organism evidence="2 3">
    <name type="scientific">Altererythrobacter ishigakiensis</name>
    <dbReference type="NCBI Taxonomy" id="476157"/>
    <lineage>
        <taxon>Bacteria</taxon>
        <taxon>Pseudomonadati</taxon>
        <taxon>Pseudomonadota</taxon>
        <taxon>Alphaproteobacteria</taxon>
        <taxon>Sphingomonadales</taxon>
        <taxon>Erythrobacteraceae</taxon>
        <taxon>Altererythrobacter</taxon>
    </lineage>
</organism>
<evidence type="ECO:0000313" key="3">
    <source>
        <dbReference type="Proteomes" id="UP000320547"/>
    </source>
</evidence>
<feature type="domain" description="Tetracyclin repressor-like C-terminal" evidence="1">
    <location>
        <begin position="81"/>
        <end position="185"/>
    </location>
</feature>
<reference evidence="2 3" key="1">
    <citation type="submission" date="2019-07" db="EMBL/GenBank/DDBJ databases">
        <title>Genomic Encyclopedia of Archaeal and Bacterial Type Strains, Phase II (KMG-II): from individual species to whole genera.</title>
        <authorList>
            <person name="Goeker M."/>
        </authorList>
    </citation>
    <scope>NUCLEOTIDE SEQUENCE [LARGE SCALE GENOMIC DNA]</scope>
    <source>
        <strain evidence="2 3">ATCC BAA-2084</strain>
    </source>
</reference>
<dbReference type="InterPro" id="IPR009057">
    <property type="entry name" value="Homeodomain-like_sf"/>
</dbReference>
<gene>
    <name evidence="2" type="ORF">JN10_0520</name>
</gene>
<comment type="caution">
    <text evidence="2">The sequence shown here is derived from an EMBL/GenBank/DDBJ whole genome shotgun (WGS) entry which is preliminary data.</text>
</comment>